<keyword evidence="3" id="KW-0539">Nucleus</keyword>
<keyword evidence="2" id="KW-0236">DNA replication inhibitor</keyword>
<feature type="region of interest" description="Disordered" evidence="5">
    <location>
        <begin position="1363"/>
        <end position="1388"/>
    </location>
</feature>
<feature type="domain" description="Timeless N-terminal" evidence="6">
    <location>
        <begin position="106"/>
        <end position="368"/>
    </location>
</feature>
<organism evidence="7 8">
    <name type="scientific">Rhodotorula mucilaginosa</name>
    <name type="common">Yeast</name>
    <name type="synonym">Rhodotorula rubra</name>
    <dbReference type="NCBI Taxonomy" id="5537"/>
    <lineage>
        <taxon>Eukaryota</taxon>
        <taxon>Fungi</taxon>
        <taxon>Dikarya</taxon>
        <taxon>Basidiomycota</taxon>
        <taxon>Pucciniomycotina</taxon>
        <taxon>Microbotryomycetes</taxon>
        <taxon>Sporidiobolales</taxon>
        <taxon>Sporidiobolaceae</taxon>
        <taxon>Rhodotorula</taxon>
    </lineage>
</organism>
<dbReference type="Pfam" id="PF04821">
    <property type="entry name" value="TIMELESS"/>
    <property type="match status" value="1"/>
</dbReference>
<feature type="region of interest" description="Disordered" evidence="5">
    <location>
        <begin position="1"/>
        <end position="56"/>
    </location>
</feature>
<dbReference type="InterPro" id="IPR006906">
    <property type="entry name" value="Timeless_N"/>
</dbReference>
<evidence type="ECO:0000313" key="8">
    <source>
        <dbReference type="Proteomes" id="UP000777482"/>
    </source>
</evidence>
<feature type="compositionally biased region" description="Acidic residues" evidence="5">
    <location>
        <begin position="1173"/>
        <end position="1184"/>
    </location>
</feature>
<feature type="compositionally biased region" description="Basic residues" evidence="5">
    <location>
        <begin position="1147"/>
        <end position="1166"/>
    </location>
</feature>
<dbReference type="GO" id="GO:0043111">
    <property type="term" value="P:replication fork arrest"/>
    <property type="evidence" value="ECO:0007669"/>
    <property type="project" value="TreeGrafter"/>
</dbReference>
<name>A0A9P6VWF2_RHOMI</name>
<feature type="compositionally biased region" description="Acidic residues" evidence="5">
    <location>
        <begin position="12"/>
        <end position="22"/>
    </location>
</feature>
<feature type="region of interest" description="Disordered" evidence="5">
    <location>
        <begin position="624"/>
        <end position="647"/>
    </location>
</feature>
<evidence type="ECO:0000256" key="3">
    <source>
        <dbReference type="ARBA" id="ARBA00023242"/>
    </source>
</evidence>
<dbReference type="GO" id="GO:0006281">
    <property type="term" value="P:DNA repair"/>
    <property type="evidence" value="ECO:0007669"/>
    <property type="project" value="TreeGrafter"/>
</dbReference>
<dbReference type="GO" id="GO:0000076">
    <property type="term" value="P:DNA replication checkpoint signaling"/>
    <property type="evidence" value="ECO:0007669"/>
    <property type="project" value="TreeGrafter"/>
</dbReference>
<accession>A0A9P6VWF2</accession>
<feature type="compositionally biased region" description="Acidic residues" evidence="5">
    <location>
        <begin position="1041"/>
        <end position="1054"/>
    </location>
</feature>
<gene>
    <name evidence="7" type="primary">TOF1</name>
    <name evidence="7" type="ORF">C6P46_006279</name>
</gene>
<protein>
    <submittedName>
        <fullName evidence="7">Topoisomerase 1-associated factor 1</fullName>
    </submittedName>
</protein>
<dbReference type="InterPro" id="IPR044998">
    <property type="entry name" value="Timeless"/>
</dbReference>
<comment type="caution">
    <text evidence="7">The sequence shown here is derived from an EMBL/GenBank/DDBJ whole genome shotgun (WGS) entry which is preliminary data.</text>
</comment>
<keyword evidence="4" id="KW-0131">Cell cycle</keyword>
<dbReference type="GO" id="GO:0031298">
    <property type="term" value="C:replication fork protection complex"/>
    <property type="evidence" value="ECO:0007669"/>
    <property type="project" value="TreeGrafter"/>
</dbReference>
<feature type="compositionally biased region" description="Basic and acidic residues" evidence="5">
    <location>
        <begin position="23"/>
        <end position="32"/>
    </location>
</feature>
<feature type="compositionally biased region" description="Low complexity" evidence="5">
    <location>
        <begin position="1131"/>
        <end position="1146"/>
    </location>
</feature>
<proteinExistence type="predicted"/>
<dbReference type="PANTHER" id="PTHR22940:SF4">
    <property type="entry name" value="PROTEIN TIMELESS HOMOLOG"/>
    <property type="match status" value="1"/>
</dbReference>
<dbReference type="Proteomes" id="UP000777482">
    <property type="component" value="Unassembled WGS sequence"/>
</dbReference>
<dbReference type="PANTHER" id="PTHR22940">
    <property type="entry name" value="TIMEOUT/TIMELESS-2"/>
    <property type="match status" value="1"/>
</dbReference>
<feature type="compositionally biased region" description="Low complexity" evidence="5">
    <location>
        <begin position="1213"/>
        <end position="1234"/>
    </location>
</feature>
<evidence type="ECO:0000256" key="5">
    <source>
        <dbReference type="SAM" id="MobiDB-lite"/>
    </source>
</evidence>
<evidence type="ECO:0000256" key="2">
    <source>
        <dbReference type="ARBA" id="ARBA00022880"/>
    </source>
</evidence>
<reference evidence="7 8" key="1">
    <citation type="submission" date="2020-11" db="EMBL/GenBank/DDBJ databases">
        <title>Kefir isolates.</title>
        <authorList>
            <person name="Marcisauskas S."/>
            <person name="Kim Y."/>
            <person name="Blasche S."/>
        </authorList>
    </citation>
    <scope>NUCLEOTIDE SEQUENCE [LARGE SCALE GENOMIC DNA]</scope>
    <source>
        <strain evidence="7 8">KR</strain>
    </source>
</reference>
<feature type="region of interest" description="Disordered" evidence="5">
    <location>
        <begin position="1014"/>
        <end position="1096"/>
    </location>
</feature>
<dbReference type="EMBL" id="PUHQ01000077">
    <property type="protein sequence ID" value="KAG0657723.1"/>
    <property type="molecule type" value="Genomic_DNA"/>
</dbReference>
<keyword evidence="8" id="KW-1185">Reference proteome</keyword>
<evidence type="ECO:0000256" key="1">
    <source>
        <dbReference type="ARBA" id="ARBA00004123"/>
    </source>
</evidence>
<evidence type="ECO:0000313" key="7">
    <source>
        <dbReference type="EMBL" id="KAG0657723.1"/>
    </source>
</evidence>
<dbReference type="GO" id="GO:0003677">
    <property type="term" value="F:DNA binding"/>
    <property type="evidence" value="ECO:0007669"/>
    <property type="project" value="TreeGrafter"/>
</dbReference>
<feature type="compositionally biased region" description="Basic residues" evidence="5">
    <location>
        <begin position="1025"/>
        <end position="1036"/>
    </location>
</feature>
<evidence type="ECO:0000259" key="6">
    <source>
        <dbReference type="Pfam" id="PF04821"/>
    </source>
</evidence>
<comment type="subcellular location">
    <subcellularLocation>
        <location evidence="1">Nucleus</location>
    </subcellularLocation>
</comment>
<feature type="compositionally biased region" description="Basic residues" evidence="5">
    <location>
        <begin position="1059"/>
        <end position="1069"/>
    </location>
</feature>
<dbReference type="OrthoDB" id="310853at2759"/>
<evidence type="ECO:0000256" key="4">
    <source>
        <dbReference type="ARBA" id="ARBA00023306"/>
    </source>
</evidence>
<feature type="region of interest" description="Disordered" evidence="5">
    <location>
        <begin position="1119"/>
        <end position="1253"/>
    </location>
</feature>
<sequence length="1569" mass="174542">MPKYKGYGSDDTQSEEEQEDELDRLSNRSSLRDDDDDAEQGYTSETGAPMNAQQRKRAALHPPISSICAALGGFEEFLDENGELYTAYSLGDQVVGAAAQKLPLPTCLCCLKDLKRFWRMDEKDDDRTVARIFHEVGVLSSDLIPILKTTLGSGAKGDRIALACVELIGAMTWPIDVAQELKDAKLLGGLKAGMDYATLIAAQRSYKAAILKEGVLRHMMIILANSLQKSRRDRTQKDENVISLVLHVFRNLAYLTDRHTTSTSATAIEDSQLQSDLIVAFSQEGILDLLLAMSAQADSSDYAPWNMVVLDILHLLYRGLRADELMVPEKEVEQTRLRDLLDQEAKLQDRDFGLKGSRHSRFGTTIAVQSNGQKYILHKQSTLAEGPQKTLDKVKKIKAKRIRQEDDLAPPTQLRPEAVKVMHDTSKKFVESSFNPFFSSILRDIRMERLKVRESDTVRFLYLSSFFLEFFLLLYADDEKRGISHLDEERGHDFGLVAEMTEPHAIGFVALRMKNALEEKPPLWTDLHAGVACFTQILLVIEALQASGIPEHVDVAEILQNKLYYEAETLDMVVGLITKYNAQSYKYLDSVINLAYTLLRMLEKYSKSKAYMYVRKKRAGRAANARKKKQTADENAEEGLGMGEDEEELEVERGTVSFGEHAFQFEKFEQRFADESVLPTYLIYLEAYKTFRSPEQLKRIVSLLHRQAIKAKSDALFFKPTVLELFKRLLDDRDIAEAREGPKVDLRKLIEYILRRFFKAVQDHPALLLEVGRLLFRLLSSLDPWLISDMYTQCFFPKSRSQLGKMRLGEADPFADSDDDTLIYKVRRALHESLRGLEADIRALQAKKVGEVEVEPGFSHTQQIGIAMACLIEDGNQRLVDFVRDQLALVSAARTEIVLTTDGAPDANAGAAPVEGETDEDLRKQAARLEGPSEAALALFTHHAVDFGSDAEIQEAATVNAHFKLLMRLLSWESDEATDSGQLVWSVPASLTPSKLDGDIKIINDFLLDPVDPQNGKSASELLRKQRKKPVRRKKRIASDAESEGELEFDEDGEPIVKTKTKEKKKRQKKREEEEAAYKSAQFIHDSDEEEDAERDAAFFANEAALREKLNAQMVSVHLDAGSKKKKKQAKGSSVAASSSPAAPSKSRGKGSKAGKGNGKGKKAKKTNFDAEQLSDLDDAEDDDLISRIRQGPGAEQSTQARAGSDHSLGGDASPRPSNAESPSSPAAIGSGSATRAVEDSDDDMPQPSKRRRLVVDSDEDFIPPICTIKVVISVVLDLVYGLLTCTHSLRRGLRQSLPHRESLLGSLYIRTGPGFKLKIKSAVSRSQFSTGLCNVSCISRKWNGMGVPIISLKSVRGVRRPTPRWGSDVDPAPVSSSITRKREMSKSAAGLDDGRAIARILAPLLKRRLEVTLLSSSSLFLAQPHRTSTRSTPAVHPFMLALSSHTPARYCTADRCSTPPVHRLRFSTRCGPHTLPLRAPPSDLSMHQLASDRTPTSPYANMSIPSYSFFDRQEADELSQLNQRNYQSLADSVGFDSVVLKQRESDKAILAKERGVAISTSTSSSNQK</sequence>